<feature type="non-terminal residue" evidence="1">
    <location>
        <position position="115"/>
    </location>
</feature>
<reference evidence="1" key="1">
    <citation type="journal article" date="2019" name="Sci. Rep.">
        <title>Draft genome of Tanacetum cinerariifolium, the natural source of mosquito coil.</title>
        <authorList>
            <person name="Yamashiro T."/>
            <person name="Shiraishi A."/>
            <person name="Satake H."/>
            <person name="Nakayama K."/>
        </authorList>
    </citation>
    <scope>NUCLEOTIDE SEQUENCE</scope>
</reference>
<organism evidence="1">
    <name type="scientific">Tanacetum cinerariifolium</name>
    <name type="common">Dalmatian daisy</name>
    <name type="synonym">Chrysanthemum cinerariifolium</name>
    <dbReference type="NCBI Taxonomy" id="118510"/>
    <lineage>
        <taxon>Eukaryota</taxon>
        <taxon>Viridiplantae</taxon>
        <taxon>Streptophyta</taxon>
        <taxon>Embryophyta</taxon>
        <taxon>Tracheophyta</taxon>
        <taxon>Spermatophyta</taxon>
        <taxon>Magnoliopsida</taxon>
        <taxon>eudicotyledons</taxon>
        <taxon>Gunneridae</taxon>
        <taxon>Pentapetalae</taxon>
        <taxon>asterids</taxon>
        <taxon>campanulids</taxon>
        <taxon>Asterales</taxon>
        <taxon>Asteraceae</taxon>
        <taxon>Asteroideae</taxon>
        <taxon>Anthemideae</taxon>
        <taxon>Anthemidinae</taxon>
        <taxon>Tanacetum</taxon>
    </lineage>
</organism>
<gene>
    <name evidence="1" type="ORF">Tci_386119</name>
</gene>
<dbReference type="EMBL" id="BKCJ010154942">
    <property type="protein sequence ID" value="GEY14145.1"/>
    <property type="molecule type" value="Genomic_DNA"/>
</dbReference>
<name>A0A699HIG8_TANCI</name>
<accession>A0A699HIG8</accession>
<dbReference type="AlphaFoldDB" id="A0A699HIG8"/>
<protein>
    <submittedName>
        <fullName evidence="1">Uncharacterized protein</fullName>
    </submittedName>
</protein>
<sequence length="115" mass="12765">MWYEKKLVHLEQPLSPAPDLETGDLENIDAYYELVNAKQEAAFLMLASMLTKKWLPKKAATLAVLSIKETMGWVMHSDAIVDSCDAVLVRGVTESRVICDTVSSLENIILRDAGV</sequence>
<comment type="caution">
    <text evidence="1">The sequence shown here is derived from an EMBL/GenBank/DDBJ whole genome shotgun (WGS) entry which is preliminary data.</text>
</comment>
<evidence type="ECO:0000313" key="1">
    <source>
        <dbReference type="EMBL" id="GEY14145.1"/>
    </source>
</evidence>
<proteinExistence type="predicted"/>